<keyword evidence="2" id="KW-1185">Reference proteome</keyword>
<sequence>MSSEENPLFELLRSHYGDRWNIRRSAHLWIATAQDSDAEYAPTVVEPDVEEFVRQLENPPAAAGRSMLAASRFRDQFDQVDAAGIYHRGGPPRA</sequence>
<protein>
    <submittedName>
        <fullName evidence="1">Uncharacterized protein</fullName>
    </submittedName>
</protein>
<dbReference type="RefSeq" id="WP_344976307.1">
    <property type="nucleotide sequence ID" value="NZ_BAABDD010000037.1"/>
</dbReference>
<name>A0ABP7GE64_9ACTN</name>
<organism evidence="1 2">
    <name type="scientific">Salinactinospora qingdaonensis</name>
    <dbReference type="NCBI Taxonomy" id="702744"/>
    <lineage>
        <taxon>Bacteria</taxon>
        <taxon>Bacillati</taxon>
        <taxon>Actinomycetota</taxon>
        <taxon>Actinomycetes</taxon>
        <taxon>Streptosporangiales</taxon>
        <taxon>Nocardiopsidaceae</taxon>
        <taxon>Salinactinospora</taxon>
    </lineage>
</organism>
<dbReference type="Proteomes" id="UP001500908">
    <property type="component" value="Unassembled WGS sequence"/>
</dbReference>
<reference evidence="2" key="1">
    <citation type="journal article" date="2019" name="Int. J. Syst. Evol. Microbiol.">
        <title>The Global Catalogue of Microorganisms (GCM) 10K type strain sequencing project: providing services to taxonomists for standard genome sequencing and annotation.</title>
        <authorList>
            <consortium name="The Broad Institute Genomics Platform"/>
            <consortium name="The Broad Institute Genome Sequencing Center for Infectious Disease"/>
            <person name="Wu L."/>
            <person name="Ma J."/>
        </authorList>
    </citation>
    <scope>NUCLEOTIDE SEQUENCE [LARGE SCALE GENOMIC DNA]</scope>
    <source>
        <strain evidence="2">JCM 17137</strain>
    </source>
</reference>
<evidence type="ECO:0000313" key="2">
    <source>
        <dbReference type="Proteomes" id="UP001500908"/>
    </source>
</evidence>
<gene>
    <name evidence="1" type="ORF">GCM10022402_45720</name>
</gene>
<accession>A0ABP7GE64</accession>
<evidence type="ECO:0000313" key="1">
    <source>
        <dbReference type="EMBL" id="GAA3763040.1"/>
    </source>
</evidence>
<comment type="caution">
    <text evidence="1">The sequence shown here is derived from an EMBL/GenBank/DDBJ whole genome shotgun (WGS) entry which is preliminary data.</text>
</comment>
<dbReference type="EMBL" id="BAABDD010000037">
    <property type="protein sequence ID" value="GAA3763040.1"/>
    <property type="molecule type" value="Genomic_DNA"/>
</dbReference>
<proteinExistence type="predicted"/>